<keyword evidence="3" id="KW-1185">Reference proteome</keyword>
<reference evidence="2" key="3">
    <citation type="submission" date="2023-05" db="EMBL/GenBank/DDBJ databases">
        <authorList>
            <person name="Smith C.H."/>
        </authorList>
    </citation>
    <scope>NUCLEOTIDE SEQUENCE</scope>
    <source>
        <strain evidence="2">CHS0354</strain>
        <tissue evidence="2">Mantle</tissue>
    </source>
</reference>
<comment type="caution">
    <text evidence="2">The sequence shown here is derived from an EMBL/GenBank/DDBJ whole genome shotgun (WGS) entry which is preliminary data.</text>
</comment>
<accession>A0AAE0RPG7</accession>
<feature type="domain" description="Retrotransposon gag" evidence="1">
    <location>
        <begin position="103"/>
        <end position="191"/>
    </location>
</feature>
<reference evidence="2" key="1">
    <citation type="journal article" date="2021" name="Genome Biol. Evol.">
        <title>A High-Quality Reference Genome for a Parasitic Bivalve with Doubly Uniparental Inheritance (Bivalvia: Unionida).</title>
        <authorList>
            <person name="Smith C.H."/>
        </authorList>
    </citation>
    <scope>NUCLEOTIDE SEQUENCE</scope>
    <source>
        <strain evidence="2">CHS0354</strain>
    </source>
</reference>
<protein>
    <recommendedName>
        <fullName evidence="1">Retrotransposon gag domain-containing protein</fullName>
    </recommendedName>
</protein>
<dbReference type="AlphaFoldDB" id="A0AAE0RPG7"/>
<proteinExistence type="predicted"/>
<sequence length="227" mass="25620">MINNKKYVFLNYKDQKVTVIFLDRNIPSPADDKNTAVRISTSLRFDRYDGKNTNMTHKQGIDFNLIPSFTGNGKEDANQGLTCLQLLVQTNGVNGNKAKPTMPLLLTDNALCWYISLPEDTKTDYELLNLIFIQRYGPGDRTKWQRTASLFQTAQRSSNVKDYIASVNLQASDLGLPDAQVQSIIINGLRPTIRQFELQHILETLESLIQSAILSKPQLKAPSNKMQ</sequence>
<dbReference type="Pfam" id="PF03732">
    <property type="entry name" value="Retrotrans_gag"/>
    <property type="match status" value="1"/>
</dbReference>
<reference evidence="2" key="2">
    <citation type="journal article" date="2021" name="Genome Biol. Evol.">
        <title>Developing a high-quality reference genome for a parasitic bivalve with doubly uniparental inheritance (Bivalvia: Unionida).</title>
        <authorList>
            <person name="Smith C.H."/>
        </authorList>
    </citation>
    <scope>NUCLEOTIDE SEQUENCE</scope>
    <source>
        <strain evidence="2">CHS0354</strain>
        <tissue evidence="2">Mantle</tissue>
    </source>
</reference>
<evidence type="ECO:0000313" key="3">
    <source>
        <dbReference type="Proteomes" id="UP001195483"/>
    </source>
</evidence>
<dbReference type="Proteomes" id="UP001195483">
    <property type="component" value="Unassembled WGS sequence"/>
</dbReference>
<evidence type="ECO:0000259" key="1">
    <source>
        <dbReference type="Pfam" id="PF03732"/>
    </source>
</evidence>
<dbReference type="EMBL" id="JAEAOA010001813">
    <property type="protein sequence ID" value="KAK3577227.1"/>
    <property type="molecule type" value="Genomic_DNA"/>
</dbReference>
<organism evidence="2 3">
    <name type="scientific">Potamilus streckersoni</name>
    <dbReference type="NCBI Taxonomy" id="2493646"/>
    <lineage>
        <taxon>Eukaryota</taxon>
        <taxon>Metazoa</taxon>
        <taxon>Spiralia</taxon>
        <taxon>Lophotrochozoa</taxon>
        <taxon>Mollusca</taxon>
        <taxon>Bivalvia</taxon>
        <taxon>Autobranchia</taxon>
        <taxon>Heteroconchia</taxon>
        <taxon>Palaeoheterodonta</taxon>
        <taxon>Unionida</taxon>
        <taxon>Unionoidea</taxon>
        <taxon>Unionidae</taxon>
        <taxon>Ambleminae</taxon>
        <taxon>Lampsilini</taxon>
        <taxon>Potamilus</taxon>
    </lineage>
</organism>
<evidence type="ECO:0000313" key="2">
    <source>
        <dbReference type="EMBL" id="KAK3577227.1"/>
    </source>
</evidence>
<dbReference type="InterPro" id="IPR005162">
    <property type="entry name" value="Retrotrans_gag_dom"/>
</dbReference>
<gene>
    <name evidence="2" type="ORF">CHS0354_030502</name>
</gene>
<name>A0AAE0RPG7_9BIVA</name>